<evidence type="ECO:0000259" key="10">
    <source>
        <dbReference type="PROSITE" id="PS50835"/>
    </source>
</evidence>
<keyword evidence="7" id="KW-0325">Glycoprotein</keyword>
<dbReference type="SUPFAM" id="SSF48726">
    <property type="entry name" value="Immunoglobulin"/>
    <property type="match status" value="2"/>
</dbReference>
<dbReference type="PANTHER" id="PTHR45080:SF8">
    <property type="entry name" value="IG-LIKE DOMAIN-CONTAINING PROTEIN"/>
    <property type="match status" value="1"/>
</dbReference>
<evidence type="ECO:0000256" key="5">
    <source>
        <dbReference type="ARBA" id="ARBA00023136"/>
    </source>
</evidence>
<dbReference type="AlphaFoldDB" id="A0A5B7D7D9"/>
<feature type="region of interest" description="Disordered" evidence="9">
    <location>
        <begin position="1"/>
        <end position="27"/>
    </location>
</feature>
<keyword evidence="8" id="KW-0393">Immunoglobulin domain</keyword>
<dbReference type="InterPro" id="IPR050958">
    <property type="entry name" value="Cell_Adh-Cytoskel_Orgn"/>
</dbReference>
<dbReference type="SMART" id="SM00409">
    <property type="entry name" value="IG"/>
    <property type="match status" value="1"/>
</dbReference>
<dbReference type="SMART" id="SM00408">
    <property type="entry name" value="IGc2"/>
    <property type="match status" value="1"/>
</dbReference>
<name>A0A5B7D7D9_PORTR</name>
<dbReference type="GO" id="GO:0007156">
    <property type="term" value="P:homophilic cell adhesion via plasma membrane adhesion molecules"/>
    <property type="evidence" value="ECO:0007669"/>
    <property type="project" value="TreeGrafter"/>
</dbReference>
<evidence type="ECO:0000256" key="8">
    <source>
        <dbReference type="ARBA" id="ARBA00023319"/>
    </source>
</evidence>
<keyword evidence="2" id="KW-1003">Cell membrane</keyword>
<feature type="domain" description="Ig-like" evidence="10">
    <location>
        <begin position="154"/>
        <end position="202"/>
    </location>
</feature>
<dbReference type="Pfam" id="PF13927">
    <property type="entry name" value="Ig_3"/>
    <property type="match status" value="1"/>
</dbReference>
<gene>
    <name evidence="11" type="primary">Nrg_1</name>
    <name evidence="11" type="ORF">E2C01_009960</name>
</gene>
<dbReference type="InterPro" id="IPR013783">
    <property type="entry name" value="Ig-like_fold"/>
</dbReference>
<dbReference type="Proteomes" id="UP000324222">
    <property type="component" value="Unassembled WGS sequence"/>
</dbReference>
<evidence type="ECO:0000256" key="1">
    <source>
        <dbReference type="ARBA" id="ARBA00004236"/>
    </source>
</evidence>
<feature type="domain" description="Ig-like" evidence="10">
    <location>
        <begin position="57"/>
        <end position="147"/>
    </location>
</feature>
<organism evidence="11 12">
    <name type="scientific">Portunus trituberculatus</name>
    <name type="common">Swimming crab</name>
    <name type="synonym">Neptunus trituberculatus</name>
    <dbReference type="NCBI Taxonomy" id="210409"/>
    <lineage>
        <taxon>Eukaryota</taxon>
        <taxon>Metazoa</taxon>
        <taxon>Ecdysozoa</taxon>
        <taxon>Arthropoda</taxon>
        <taxon>Crustacea</taxon>
        <taxon>Multicrustacea</taxon>
        <taxon>Malacostraca</taxon>
        <taxon>Eumalacostraca</taxon>
        <taxon>Eucarida</taxon>
        <taxon>Decapoda</taxon>
        <taxon>Pleocyemata</taxon>
        <taxon>Brachyura</taxon>
        <taxon>Eubrachyura</taxon>
        <taxon>Portunoidea</taxon>
        <taxon>Portunidae</taxon>
        <taxon>Portuninae</taxon>
        <taxon>Portunus</taxon>
    </lineage>
</organism>
<evidence type="ECO:0000256" key="6">
    <source>
        <dbReference type="ARBA" id="ARBA00023157"/>
    </source>
</evidence>
<protein>
    <submittedName>
        <fullName evidence="11">Neuroglian</fullName>
    </submittedName>
</protein>
<dbReference type="InterPro" id="IPR007110">
    <property type="entry name" value="Ig-like_dom"/>
</dbReference>
<evidence type="ECO:0000256" key="2">
    <source>
        <dbReference type="ARBA" id="ARBA00022475"/>
    </source>
</evidence>
<comment type="caution">
    <text evidence="11">The sequence shown here is derived from an EMBL/GenBank/DDBJ whole genome shotgun (WGS) entry which is preliminary data.</text>
</comment>
<dbReference type="InterPro" id="IPR013098">
    <property type="entry name" value="Ig_I-set"/>
</dbReference>
<evidence type="ECO:0000256" key="9">
    <source>
        <dbReference type="SAM" id="MobiDB-lite"/>
    </source>
</evidence>
<dbReference type="InterPro" id="IPR003598">
    <property type="entry name" value="Ig_sub2"/>
</dbReference>
<dbReference type="Gene3D" id="2.60.40.10">
    <property type="entry name" value="Immunoglobulins"/>
    <property type="match status" value="2"/>
</dbReference>
<dbReference type="FunFam" id="2.60.40.10:FF:000005">
    <property type="entry name" value="Neuronal cell adhesion molecule"/>
    <property type="match status" value="1"/>
</dbReference>
<evidence type="ECO:0000256" key="7">
    <source>
        <dbReference type="ARBA" id="ARBA00023180"/>
    </source>
</evidence>
<dbReference type="OrthoDB" id="6244967at2759"/>
<evidence type="ECO:0000313" key="11">
    <source>
        <dbReference type="EMBL" id="MPC17113.1"/>
    </source>
</evidence>
<dbReference type="GO" id="GO:0005886">
    <property type="term" value="C:plasma membrane"/>
    <property type="evidence" value="ECO:0007669"/>
    <property type="project" value="UniProtKB-SubCell"/>
</dbReference>
<comment type="subcellular location">
    <subcellularLocation>
        <location evidence="1">Cell membrane</location>
    </subcellularLocation>
</comment>
<evidence type="ECO:0000256" key="3">
    <source>
        <dbReference type="ARBA" id="ARBA00022729"/>
    </source>
</evidence>
<dbReference type="InterPro" id="IPR003599">
    <property type="entry name" value="Ig_sub"/>
</dbReference>
<dbReference type="CDD" id="cd00096">
    <property type="entry name" value="Ig"/>
    <property type="match status" value="1"/>
</dbReference>
<keyword evidence="6" id="KW-1015">Disulfide bond</keyword>
<dbReference type="PANTHER" id="PTHR45080">
    <property type="entry name" value="CONTACTIN 5"/>
    <property type="match status" value="1"/>
</dbReference>
<sequence>MPPQSVAMPRASHCIPPPHEGASCSVSRPPSPLLRVFGRTEYRVGNRVYLNFTDEEPQASMPPEEQFVSHHELMVLKGHDVRLYCIYGGKPQPEVQWWRGNRDDVHSYRKEQHGRVLVLEDVDEEDAGSYYCQASSSAGQGDPRQFNVYVESEPEFVMEPEIINLPQGETAVFSCEARGEPQPIITWTSNGDALDTHDTTYK</sequence>
<keyword evidence="4" id="KW-0677">Repeat</keyword>
<dbReference type="InterPro" id="IPR036179">
    <property type="entry name" value="Ig-like_dom_sf"/>
</dbReference>
<accession>A0A5B7D7D9</accession>
<reference evidence="11 12" key="1">
    <citation type="submission" date="2019-05" db="EMBL/GenBank/DDBJ databases">
        <title>Another draft genome of Portunus trituberculatus and its Hox gene families provides insights of decapod evolution.</title>
        <authorList>
            <person name="Jeong J.-H."/>
            <person name="Song I."/>
            <person name="Kim S."/>
            <person name="Choi T."/>
            <person name="Kim D."/>
            <person name="Ryu S."/>
            <person name="Kim W."/>
        </authorList>
    </citation>
    <scope>NUCLEOTIDE SEQUENCE [LARGE SCALE GENOMIC DNA]</scope>
    <source>
        <tissue evidence="11">Muscle</tissue>
    </source>
</reference>
<keyword evidence="12" id="KW-1185">Reference proteome</keyword>
<dbReference type="EMBL" id="VSRR010000560">
    <property type="protein sequence ID" value="MPC17113.1"/>
    <property type="molecule type" value="Genomic_DNA"/>
</dbReference>
<keyword evidence="5" id="KW-0472">Membrane</keyword>
<dbReference type="PROSITE" id="PS50835">
    <property type="entry name" value="IG_LIKE"/>
    <property type="match status" value="2"/>
</dbReference>
<keyword evidence="3" id="KW-0732">Signal</keyword>
<proteinExistence type="predicted"/>
<dbReference type="Pfam" id="PF07679">
    <property type="entry name" value="I-set"/>
    <property type="match status" value="1"/>
</dbReference>
<evidence type="ECO:0000256" key="4">
    <source>
        <dbReference type="ARBA" id="ARBA00022737"/>
    </source>
</evidence>
<evidence type="ECO:0000313" key="12">
    <source>
        <dbReference type="Proteomes" id="UP000324222"/>
    </source>
</evidence>